<dbReference type="SUPFAM" id="SSF74653">
    <property type="entry name" value="TolA/TonB C-terminal domain"/>
    <property type="match status" value="1"/>
</dbReference>
<comment type="subcellular location">
    <subcellularLocation>
        <location evidence="1">Membrane</location>
        <topology evidence="1">Single-pass membrane protein</topology>
    </subcellularLocation>
</comment>
<evidence type="ECO:0000313" key="8">
    <source>
        <dbReference type="Proteomes" id="UP000697995"/>
    </source>
</evidence>
<feature type="non-terminal residue" evidence="7">
    <location>
        <position position="1"/>
    </location>
</feature>
<evidence type="ECO:0000259" key="6">
    <source>
        <dbReference type="PROSITE" id="PS52015"/>
    </source>
</evidence>
<dbReference type="Proteomes" id="UP000697995">
    <property type="component" value="Unassembled WGS sequence"/>
</dbReference>
<organism evidence="7 8">
    <name type="scientific">Paracraurococcus ruber</name>
    <dbReference type="NCBI Taxonomy" id="77675"/>
    <lineage>
        <taxon>Bacteria</taxon>
        <taxon>Pseudomonadati</taxon>
        <taxon>Pseudomonadota</taxon>
        <taxon>Alphaproteobacteria</taxon>
        <taxon>Acetobacterales</taxon>
        <taxon>Roseomonadaceae</taxon>
        <taxon>Paracraurococcus</taxon>
    </lineage>
</organism>
<gene>
    <name evidence="7" type="ORF">CKO45_18325</name>
</gene>
<evidence type="ECO:0000256" key="4">
    <source>
        <dbReference type="ARBA" id="ARBA00023136"/>
    </source>
</evidence>
<name>A0ABS1D0B1_9PROT</name>
<sequence>LRLARRPARPPSEPERLPGLWLPQGFQLQPAPRPEAPRRGGLDLSLGSLAALGRGGVEPQLSVRGAEVGPDWRNAFRRWLDENVRYPPNAAVVGDEGTNRIQLLVDPDGRVRGARLTRRSGSVWLDAGLEIPFRNAVLPPFPPGADPKGVEVNLTVHWSIIRR</sequence>
<comment type="caution">
    <text evidence="7">The sequence shown here is derived from an EMBL/GenBank/DDBJ whole genome shotgun (WGS) entry which is preliminary data.</text>
</comment>
<dbReference type="Gene3D" id="3.30.1150.10">
    <property type="match status" value="1"/>
</dbReference>
<dbReference type="Pfam" id="PF03544">
    <property type="entry name" value="TonB_C"/>
    <property type="match status" value="1"/>
</dbReference>
<evidence type="ECO:0000256" key="2">
    <source>
        <dbReference type="ARBA" id="ARBA00022692"/>
    </source>
</evidence>
<evidence type="ECO:0000256" key="5">
    <source>
        <dbReference type="SAM" id="MobiDB-lite"/>
    </source>
</evidence>
<keyword evidence="3" id="KW-1133">Transmembrane helix</keyword>
<keyword evidence="4" id="KW-0472">Membrane</keyword>
<protein>
    <recommendedName>
        <fullName evidence="6">TonB C-terminal domain-containing protein</fullName>
    </recommendedName>
</protein>
<dbReference type="EMBL" id="NRSG01000155">
    <property type="protein sequence ID" value="MBK1660192.1"/>
    <property type="molecule type" value="Genomic_DNA"/>
</dbReference>
<evidence type="ECO:0000256" key="1">
    <source>
        <dbReference type="ARBA" id="ARBA00004167"/>
    </source>
</evidence>
<evidence type="ECO:0000256" key="3">
    <source>
        <dbReference type="ARBA" id="ARBA00022989"/>
    </source>
</evidence>
<dbReference type="InterPro" id="IPR006260">
    <property type="entry name" value="TonB/TolA_C"/>
</dbReference>
<dbReference type="PROSITE" id="PS52015">
    <property type="entry name" value="TONB_CTD"/>
    <property type="match status" value="1"/>
</dbReference>
<keyword evidence="8" id="KW-1185">Reference proteome</keyword>
<accession>A0ABS1D0B1</accession>
<reference evidence="7 8" key="1">
    <citation type="journal article" date="2020" name="Microorganisms">
        <title>Osmotic Adaptation and Compatible Solute Biosynthesis of Phototrophic Bacteria as Revealed from Genome Analyses.</title>
        <authorList>
            <person name="Imhoff J.F."/>
            <person name="Rahn T."/>
            <person name="Kunzel S."/>
            <person name="Keller A."/>
            <person name="Neulinger S.C."/>
        </authorList>
    </citation>
    <scope>NUCLEOTIDE SEQUENCE [LARGE SCALE GENOMIC DNA]</scope>
    <source>
        <strain evidence="7 8">DSM 15382</strain>
    </source>
</reference>
<evidence type="ECO:0000313" key="7">
    <source>
        <dbReference type="EMBL" id="MBK1660192.1"/>
    </source>
</evidence>
<feature type="domain" description="TonB C-terminal" evidence="6">
    <location>
        <begin position="71"/>
        <end position="163"/>
    </location>
</feature>
<feature type="region of interest" description="Disordered" evidence="5">
    <location>
        <begin position="1"/>
        <end position="20"/>
    </location>
</feature>
<dbReference type="RefSeq" id="WP_200305922.1">
    <property type="nucleotide sequence ID" value="NZ_NRSG01000155.1"/>
</dbReference>
<dbReference type="NCBIfam" id="TIGR01352">
    <property type="entry name" value="tonB_Cterm"/>
    <property type="match status" value="1"/>
</dbReference>
<dbReference type="InterPro" id="IPR037682">
    <property type="entry name" value="TonB_C"/>
</dbReference>
<keyword evidence="2" id="KW-0812">Transmembrane</keyword>
<proteinExistence type="predicted"/>